<reference evidence="1" key="1">
    <citation type="journal article" date="2019" name="Microbiol. Resour. Announc.">
        <title>Complete Genome Sequence of Rubrobacter xylanophilus Strain AA3-22, Isolated from Arima Onsen in Japan.</title>
        <authorList>
            <person name="Tomariguchi N."/>
            <person name="Miyazaki K."/>
        </authorList>
    </citation>
    <scope>NUCLEOTIDE SEQUENCE [LARGE SCALE GENOMIC DNA]</scope>
    <source>
        <strain evidence="1">AA3-22</strain>
    </source>
</reference>
<gene>
    <name evidence="1" type="ORF">RxyAA322_16710</name>
</gene>
<evidence type="ECO:0000313" key="2">
    <source>
        <dbReference type="Proteomes" id="UP000318065"/>
    </source>
</evidence>
<proteinExistence type="predicted"/>
<dbReference type="OrthoDB" id="1550386at2"/>
<keyword evidence="2" id="KW-1185">Reference proteome</keyword>
<dbReference type="EMBL" id="AP019791">
    <property type="protein sequence ID" value="BBL79817.1"/>
    <property type="molecule type" value="Genomic_DNA"/>
</dbReference>
<organism evidence="1 2">
    <name type="scientific">Rubrobacter xylanophilus</name>
    <dbReference type="NCBI Taxonomy" id="49319"/>
    <lineage>
        <taxon>Bacteria</taxon>
        <taxon>Bacillati</taxon>
        <taxon>Actinomycetota</taxon>
        <taxon>Rubrobacteria</taxon>
        <taxon>Rubrobacterales</taxon>
        <taxon>Rubrobacteraceae</taxon>
        <taxon>Rubrobacter</taxon>
    </lineage>
</organism>
<dbReference type="Proteomes" id="UP000318065">
    <property type="component" value="Chromosome"/>
</dbReference>
<sequence>MCGLGELACHRGHGALGALNLLARAGLPVLGGTVVTCRAHREFLAGSGLGRYLSLKASSGEAPGGGAARGFASAPLGDALQAAVCDALASLGARSVAVLSEYGGRANLRTIPAVLDALRRIWLSPEGLKLQLEALSAGAKPPTWPVLLQRELRTELTGWAAVTPRSRRPDLYGVRTAGTRSGRTPGLDELLLGARDVFGEPLRLRWGLAEGELRILDVLPAGKETHDPRDL</sequence>
<name>A0A510HMX6_9ACTN</name>
<dbReference type="RefSeq" id="WP_143527857.1">
    <property type="nucleotide sequence ID" value="NZ_AP019791.1"/>
</dbReference>
<protein>
    <submittedName>
        <fullName evidence="1">Uncharacterized protein</fullName>
    </submittedName>
</protein>
<evidence type="ECO:0000313" key="1">
    <source>
        <dbReference type="EMBL" id="BBL79817.1"/>
    </source>
</evidence>
<accession>A0A510HMX6</accession>
<dbReference type="AlphaFoldDB" id="A0A510HMX6"/>